<dbReference type="AlphaFoldDB" id="A0AAD7WR62"/>
<accession>A0AAD7WR62</accession>
<evidence type="ECO:0000313" key="3">
    <source>
        <dbReference type="Proteomes" id="UP001221898"/>
    </source>
</evidence>
<comment type="caution">
    <text evidence="2">The sequence shown here is derived from an EMBL/GenBank/DDBJ whole genome shotgun (WGS) entry which is preliminary data.</text>
</comment>
<reference evidence="2" key="1">
    <citation type="journal article" date="2023" name="Science">
        <title>Genome structures resolve the early diversification of teleost fishes.</title>
        <authorList>
            <person name="Parey E."/>
            <person name="Louis A."/>
            <person name="Montfort J."/>
            <person name="Bouchez O."/>
            <person name="Roques C."/>
            <person name="Iampietro C."/>
            <person name="Lluch J."/>
            <person name="Castinel A."/>
            <person name="Donnadieu C."/>
            <person name="Desvignes T."/>
            <person name="Floi Bucao C."/>
            <person name="Jouanno E."/>
            <person name="Wen M."/>
            <person name="Mejri S."/>
            <person name="Dirks R."/>
            <person name="Jansen H."/>
            <person name="Henkel C."/>
            <person name="Chen W.J."/>
            <person name="Zahm M."/>
            <person name="Cabau C."/>
            <person name="Klopp C."/>
            <person name="Thompson A.W."/>
            <person name="Robinson-Rechavi M."/>
            <person name="Braasch I."/>
            <person name="Lecointre G."/>
            <person name="Bobe J."/>
            <person name="Postlethwait J.H."/>
            <person name="Berthelot C."/>
            <person name="Roest Crollius H."/>
            <person name="Guiguen Y."/>
        </authorList>
    </citation>
    <scope>NUCLEOTIDE SEQUENCE</scope>
    <source>
        <strain evidence="2">NC1722</strain>
    </source>
</reference>
<dbReference type="PANTHER" id="PTHR22619:SF2">
    <property type="entry name" value="ZINC FINGER SWIM DOMAIN-CONTAINING PROTEIN 5"/>
    <property type="match status" value="1"/>
</dbReference>
<proteinExistence type="predicted"/>
<dbReference type="PANTHER" id="PTHR22619">
    <property type="entry name" value="ZINC FINGER SWIM DOMAIN CONTAINING PROTEIN 4, 5, 6"/>
    <property type="match status" value="1"/>
</dbReference>
<evidence type="ECO:0000256" key="1">
    <source>
        <dbReference type="SAM" id="MobiDB-lite"/>
    </source>
</evidence>
<gene>
    <name evidence="2" type="ORF">AAFF_G00304580</name>
</gene>
<dbReference type="GO" id="GO:0031462">
    <property type="term" value="C:Cul2-RING ubiquitin ligase complex"/>
    <property type="evidence" value="ECO:0007669"/>
    <property type="project" value="TreeGrafter"/>
</dbReference>
<protein>
    <submittedName>
        <fullName evidence="2">Uncharacterized protein</fullName>
    </submittedName>
</protein>
<name>A0AAD7WR62_9TELE</name>
<feature type="region of interest" description="Disordered" evidence="1">
    <location>
        <begin position="1"/>
        <end position="41"/>
    </location>
</feature>
<evidence type="ECO:0000313" key="2">
    <source>
        <dbReference type="EMBL" id="KAJ8406227.1"/>
    </source>
</evidence>
<dbReference type="EMBL" id="JAINUG010000044">
    <property type="protein sequence ID" value="KAJ8406227.1"/>
    <property type="molecule type" value="Genomic_DNA"/>
</dbReference>
<dbReference type="Proteomes" id="UP001221898">
    <property type="component" value="Unassembled WGS sequence"/>
</dbReference>
<keyword evidence="3" id="KW-1185">Reference proteome</keyword>
<sequence length="283" mass="30880">MAEGRGEQPPLHLSLPPASKRPCLRPAPRGPGPGPGPGFPNSRLHCPESLLDCAAKAVAEKWAFERVEERFERIPEPVQRRIVYWSFPRNEREICMYSSFQCRGAGEEGPVVGSGLPLGLGLSPVEYPTLWEMQGQGAPEMDCLSAGESGFWRAVVWKMCCKSVDGRQTASCRVASKMEEPVEMPTPVVAPSPQSVEARGEQAPLSILSHHSSSETRFRKSRCRGTVFGAGRGGKVSPAERQEERLTPADLYARCGAPAASRTKDSYLSSLKAAGFFHLRACR</sequence>
<feature type="compositionally biased region" description="Pro residues" evidence="1">
    <location>
        <begin position="28"/>
        <end position="38"/>
    </location>
</feature>
<organism evidence="2 3">
    <name type="scientific">Aldrovandia affinis</name>
    <dbReference type="NCBI Taxonomy" id="143900"/>
    <lineage>
        <taxon>Eukaryota</taxon>
        <taxon>Metazoa</taxon>
        <taxon>Chordata</taxon>
        <taxon>Craniata</taxon>
        <taxon>Vertebrata</taxon>
        <taxon>Euteleostomi</taxon>
        <taxon>Actinopterygii</taxon>
        <taxon>Neopterygii</taxon>
        <taxon>Teleostei</taxon>
        <taxon>Notacanthiformes</taxon>
        <taxon>Halosauridae</taxon>
        <taxon>Aldrovandia</taxon>
    </lineage>
</organism>